<dbReference type="AlphaFoldDB" id="A0A6A4HB91"/>
<evidence type="ECO:0000313" key="2">
    <source>
        <dbReference type="EMBL" id="KAE9395542.1"/>
    </source>
</evidence>
<dbReference type="EMBL" id="ML769529">
    <property type="protein sequence ID" value="KAE9395542.1"/>
    <property type="molecule type" value="Genomic_DNA"/>
</dbReference>
<protein>
    <submittedName>
        <fullName evidence="2">Uncharacterized protein</fullName>
    </submittedName>
</protein>
<gene>
    <name evidence="2" type="ORF">BT96DRAFT_143829</name>
</gene>
<evidence type="ECO:0000313" key="3">
    <source>
        <dbReference type="Proteomes" id="UP000799118"/>
    </source>
</evidence>
<feature type="compositionally biased region" description="Polar residues" evidence="1">
    <location>
        <begin position="127"/>
        <end position="144"/>
    </location>
</feature>
<organism evidence="2 3">
    <name type="scientific">Gymnopus androsaceus JB14</name>
    <dbReference type="NCBI Taxonomy" id="1447944"/>
    <lineage>
        <taxon>Eukaryota</taxon>
        <taxon>Fungi</taxon>
        <taxon>Dikarya</taxon>
        <taxon>Basidiomycota</taxon>
        <taxon>Agaricomycotina</taxon>
        <taxon>Agaricomycetes</taxon>
        <taxon>Agaricomycetidae</taxon>
        <taxon>Agaricales</taxon>
        <taxon>Marasmiineae</taxon>
        <taxon>Omphalotaceae</taxon>
        <taxon>Gymnopus</taxon>
    </lineage>
</organism>
<proteinExistence type="predicted"/>
<keyword evidence="3" id="KW-1185">Reference proteome</keyword>
<dbReference type="Proteomes" id="UP000799118">
    <property type="component" value="Unassembled WGS sequence"/>
</dbReference>
<sequence length="159" mass="18152">MHDNFNYDRYENLSSARKIKKAVTRALGRQLQRTNDAFPLLNRQSECNTLVDFEKNSNYEDDTATLSEKPLGQPEGDRARPSRSFRSRQKNDSGPFVGRAQMLEPEDRAWGAPHSNRSTKSKRWSLGKSSDSSNQHGRQVQGSSGIKAEMLDDDNRCWM</sequence>
<name>A0A6A4HB91_9AGAR</name>
<feature type="compositionally biased region" description="Basic and acidic residues" evidence="1">
    <location>
        <begin position="149"/>
        <end position="159"/>
    </location>
</feature>
<reference evidence="2" key="1">
    <citation type="journal article" date="2019" name="Environ. Microbiol.">
        <title>Fungal ecological strategies reflected in gene transcription - a case study of two litter decomposers.</title>
        <authorList>
            <person name="Barbi F."/>
            <person name="Kohler A."/>
            <person name="Barry K."/>
            <person name="Baskaran P."/>
            <person name="Daum C."/>
            <person name="Fauchery L."/>
            <person name="Ihrmark K."/>
            <person name="Kuo A."/>
            <person name="LaButti K."/>
            <person name="Lipzen A."/>
            <person name="Morin E."/>
            <person name="Grigoriev I.V."/>
            <person name="Henrissat B."/>
            <person name="Lindahl B."/>
            <person name="Martin F."/>
        </authorList>
    </citation>
    <scope>NUCLEOTIDE SEQUENCE</scope>
    <source>
        <strain evidence="2">JB14</strain>
    </source>
</reference>
<feature type="region of interest" description="Disordered" evidence="1">
    <location>
        <begin position="54"/>
        <end position="159"/>
    </location>
</feature>
<accession>A0A6A4HB91</accession>
<evidence type="ECO:0000256" key="1">
    <source>
        <dbReference type="SAM" id="MobiDB-lite"/>
    </source>
</evidence>